<dbReference type="Proteomes" id="UP000239576">
    <property type="component" value="Unassembled WGS sequence"/>
</dbReference>
<dbReference type="AlphaFoldDB" id="A0A2T1DYN1"/>
<dbReference type="PANTHER" id="PTHR31302:SF31">
    <property type="entry name" value="PHOSPHODIESTERASE YAEI"/>
    <property type="match status" value="1"/>
</dbReference>
<reference evidence="4 5" key="2">
    <citation type="submission" date="2018-03" db="EMBL/GenBank/DDBJ databases">
        <title>The ancient ancestry and fast evolution of plastids.</title>
        <authorList>
            <person name="Moore K.R."/>
            <person name="Magnabosco C."/>
            <person name="Momper L."/>
            <person name="Gold D.A."/>
            <person name="Bosak T."/>
            <person name="Fournier G.P."/>
        </authorList>
    </citation>
    <scope>NUCLEOTIDE SEQUENCE [LARGE SCALE GENOMIC DNA]</scope>
    <source>
        <strain evidence="4 5">ULC18</strain>
    </source>
</reference>
<dbReference type="InterPro" id="IPR029052">
    <property type="entry name" value="Metallo-depent_PP-like"/>
</dbReference>
<keyword evidence="2" id="KW-0378">Hydrolase</keyword>
<comment type="caution">
    <text evidence="4">The sequence shown here is derived from an EMBL/GenBank/DDBJ whole genome shotgun (WGS) entry which is preliminary data.</text>
</comment>
<dbReference type="GO" id="GO:0016020">
    <property type="term" value="C:membrane"/>
    <property type="evidence" value="ECO:0007669"/>
    <property type="project" value="GOC"/>
</dbReference>
<sequence>MHKLLTGPLTVERLQLTIADLPASLQGTTLTQFSDFHFDGIRLSERMLAEAIEASNALEPDLVVLTGDFVTADPAAIHHLIPWLKALESRAGVYAVLGNHDICYRRSRTEVTKALTSIGIQVLWNDVAYPLGTGLALVGLADFWSASFNPLPVMRAIEPSIPRIVLSHNPDTAVPLQQWRVDLQLSGHTHGGQVVLPGIGNVSQLISTTYSKLPRSTRRFVPWMKECHRVSKHWEWAQGLHDVGSNRLYVNRGLGTYLPGRLFCPPEVTAITLN</sequence>
<dbReference type="InterPro" id="IPR051158">
    <property type="entry name" value="Metallophosphoesterase_sf"/>
</dbReference>
<protein>
    <submittedName>
        <fullName evidence="4">Metallophosphatase</fullName>
    </submittedName>
</protein>
<evidence type="ECO:0000256" key="2">
    <source>
        <dbReference type="ARBA" id="ARBA00022801"/>
    </source>
</evidence>
<dbReference type="OrthoDB" id="9780884at2"/>
<evidence type="ECO:0000256" key="1">
    <source>
        <dbReference type="ARBA" id="ARBA00022723"/>
    </source>
</evidence>
<evidence type="ECO:0000259" key="3">
    <source>
        <dbReference type="Pfam" id="PF00149"/>
    </source>
</evidence>
<feature type="domain" description="Calcineurin-like phosphoesterase" evidence="3">
    <location>
        <begin position="30"/>
        <end position="191"/>
    </location>
</feature>
<gene>
    <name evidence="4" type="ORF">C7B82_22480</name>
</gene>
<reference evidence="5" key="1">
    <citation type="submission" date="2018-02" db="EMBL/GenBank/DDBJ databases">
        <authorList>
            <person name="Moore K."/>
            <person name="Momper L."/>
        </authorList>
    </citation>
    <scope>NUCLEOTIDE SEQUENCE [LARGE SCALE GENOMIC DNA]</scope>
    <source>
        <strain evidence="5">ULC18</strain>
    </source>
</reference>
<dbReference type="EMBL" id="PVWK01000123">
    <property type="protein sequence ID" value="PSB25590.1"/>
    <property type="molecule type" value="Genomic_DNA"/>
</dbReference>
<evidence type="ECO:0000313" key="4">
    <source>
        <dbReference type="EMBL" id="PSB25590.1"/>
    </source>
</evidence>
<dbReference type="Gene3D" id="3.60.21.10">
    <property type="match status" value="1"/>
</dbReference>
<dbReference type="PANTHER" id="PTHR31302">
    <property type="entry name" value="TRANSMEMBRANE PROTEIN WITH METALLOPHOSPHOESTERASE DOMAIN-RELATED"/>
    <property type="match status" value="1"/>
</dbReference>
<dbReference type="SUPFAM" id="SSF56300">
    <property type="entry name" value="Metallo-dependent phosphatases"/>
    <property type="match status" value="1"/>
</dbReference>
<proteinExistence type="predicted"/>
<dbReference type="GO" id="GO:0009245">
    <property type="term" value="P:lipid A biosynthetic process"/>
    <property type="evidence" value="ECO:0007669"/>
    <property type="project" value="TreeGrafter"/>
</dbReference>
<dbReference type="GO" id="GO:0008758">
    <property type="term" value="F:UDP-2,3-diacylglucosamine hydrolase activity"/>
    <property type="evidence" value="ECO:0007669"/>
    <property type="project" value="TreeGrafter"/>
</dbReference>
<dbReference type="CDD" id="cd07385">
    <property type="entry name" value="MPP_YkuE_C"/>
    <property type="match status" value="1"/>
</dbReference>
<dbReference type="GO" id="GO:0046872">
    <property type="term" value="F:metal ion binding"/>
    <property type="evidence" value="ECO:0007669"/>
    <property type="project" value="UniProtKB-KW"/>
</dbReference>
<keyword evidence="1" id="KW-0479">Metal-binding</keyword>
<dbReference type="InterPro" id="IPR004843">
    <property type="entry name" value="Calcineurin-like_PHP"/>
</dbReference>
<dbReference type="RefSeq" id="WP_106258776.1">
    <property type="nucleotide sequence ID" value="NZ_CAWNSW010000161.1"/>
</dbReference>
<keyword evidence="5" id="KW-1185">Reference proteome</keyword>
<name>A0A2T1DYN1_9CYAN</name>
<evidence type="ECO:0000313" key="5">
    <source>
        <dbReference type="Proteomes" id="UP000239576"/>
    </source>
</evidence>
<organism evidence="4 5">
    <name type="scientific">Stenomitos frigidus ULC18</name>
    <dbReference type="NCBI Taxonomy" id="2107698"/>
    <lineage>
        <taxon>Bacteria</taxon>
        <taxon>Bacillati</taxon>
        <taxon>Cyanobacteriota</taxon>
        <taxon>Cyanophyceae</taxon>
        <taxon>Leptolyngbyales</taxon>
        <taxon>Leptolyngbyaceae</taxon>
        <taxon>Stenomitos</taxon>
    </lineage>
</organism>
<accession>A0A2T1DYN1</accession>
<dbReference type="Pfam" id="PF00149">
    <property type="entry name" value="Metallophos"/>
    <property type="match status" value="1"/>
</dbReference>